<keyword evidence="9" id="KW-0325">Glycoprotein</keyword>
<evidence type="ECO:0000256" key="7">
    <source>
        <dbReference type="ARBA" id="ARBA00022989"/>
    </source>
</evidence>
<dbReference type="PANTHER" id="PTHR19297">
    <property type="entry name" value="GLYCOSYLTRANSFERASE 14 FAMILY MEMBER"/>
    <property type="match status" value="1"/>
</dbReference>
<protein>
    <submittedName>
        <fullName evidence="13">N-acetyllactosaminide beta-1,6-N-acetylglucosaminyl-transferase, isoform A-like</fullName>
    </submittedName>
</protein>
<dbReference type="RefSeq" id="XP_002737587.1">
    <property type="nucleotide sequence ID" value="XM_002737541.1"/>
</dbReference>
<evidence type="ECO:0000256" key="3">
    <source>
        <dbReference type="ARBA" id="ARBA00022676"/>
    </source>
</evidence>
<evidence type="ECO:0000256" key="11">
    <source>
        <dbReference type="SAM" id="Phobius"/>
    </source>
</evidence>
<keyword evidence="6" id="KW-0735">Signal-anchor</keyword>
<evidence type="ECO:0000256" key="9">
    <source>
        <dbReference type="ARBA" id="ARBA00023180"/>
    </source>
</evidence>
<keyword evidence="5 11" id="KW-0812">Transmembrane</keyword>
<evidence type="ECO:0000256" key="6">
    <source>
        <dbReference type="ARBA" id="ARBA00022968"/>
    </source>
</evidence>
<comment type="subcellular location">
    <subcellularLocation>
        <location evidence="1">Membrane</location>
        <topology evidence="1">Single-pass type II membrane protein</topology>
    </subcellularLocation>
</comment>
<evidence type="ECO:0000313" key="13">
    <source>
        <dbReference type="RefSeq" id="XP_002737587.1"/>
    </source>
</evidence>
<dbReference type="PANTHER" id="PTHR19297:SF185">
    <property type="entry name" value="BETA-1,3-GALACTOSYL-O-GLYCOSYL-GLYCOPROTEIN BETA-1,6-N-ACETYLGLUCOSAMINYLTRANSFERASE 3"/>
    <property type="match status" value="1"/>
</dbReference>
<keyword evidence="3" id="KW-0328">Glycosyltransferase</keyword>
<evidence type="ECO:0000256" key="2">
    <source>
        <dbReference type="ARBA" id="ARBA00004922"/>
    </source>
</evidence>
<accession>A0ABM0GUG3</accession>
<keyword evidence="4" id="KW-0808">Transferase</keyword>
<evidence type="ECO:0000256" key="1">
    <source>
        <dbReference type="ARBA" id="ARBA00004606"/>
    </source>
</evidence>
<keyword evidence="12" id="KW-1185">Reference proteome</keyword>
<dbReference type="GeneID" id="100370818"/>
<sequence length="482" mass="55432">MISSKASRVLRFLIIVSLGTLVFQLLLIARYSAVRSYTDDLDRTFEESQDLYVEHTQENSEEEKIEKLLLEEAAKNNALLHPDLPPPVHAEVKDSDIQSVRLQGITDTYRCSYLISGQGKEISYIQGLLNKTLSENLQPIADEMVTKWTTDCDKYKVQRKYPIKALSDEEAAYPIAYSILVHEDAAQIERLFRAIYMPQNFYCFHIDKKASDNFKQAVVNLVSCFDNAFIASKLEHVIYSSFSRLQADINCLQDLIKVSNKWTYAINLAGQDFPLKTNREIMTQLKLFHELNDIPGILPNSDSIRDRTRLSHNTSTGQIAAGNAQKTPPPHNITVYFGSAYNIISRNFLSWVFTNKVANDFLEWSKDTYAPDEHFWVSLNRLPAVIGGYPNASWDSTARAIKWMYYDGELYPPCTGKYVRHICVYGVGDLRWLTSQHHLFANKFDLKMDPVVVQCLEQWLNYRIERPNINWSNFPHHLYDGG</sequence>
<evidence type="ECO:0000256" key="5">
    <source>
        <dbReference type="ARBA" id="ARBA00022692"/>
    </source>
</evidence>
<dbReference type="InterPro" id="IPR003406">
    <property type="entry name" value="Glyco_trans_14"/>
</dbReference>
<organism evidence="12 13">
    <name type="scientific">Saccoglossus kowalevskii</name>
    <name type="common">Acorn worm</name>
    <dbReference type="NCBI Taxonomy" id="10224"/>
    <lineage>
        <taxon>Eukaryota</taxon>
        <taxon>Metazoa</taxon>
        <taxon>Hemichordata</taxon>
        <taxon>Enteropneusta</taxon>
        <taxon>Harrimaniidae</taxon>
        <taxon>Saccoglossus</taxon>
    </lineage>
</organism>
<feature type="transmembrane region" description="Helical" evidence="11">
    <location>
        <begin position="12"/>
        <end position="33"/>
    </location>
</feature>
<name>A0ABM0GUG3_SACKO</name>
<evidence type="ECO:0000256" key="4">
    <source>
        <dbReference type="ARBA" id="ARBA00022679"/>
    </source>
</evidence>
<gene>
    <name evidence="13" type="primary">LOC100370818</name>
</gene>
<proteinExistence type="inferred from homology"/>
<keyword evidence="8 11" id="KW-0472">Membrane</keyword>
<comment type="pathway">
    <text evidence="2">Protein modification; protein glycosylation.</text>
</comment>
<evidence type="ECO:0000256" key="10">
    <source>
        <dbReference type="ARBA" id="ARBA00038150"/>
    </source>
</evidence>
<reference evidence="13" key="1">
    <citation type="submission" date="2025-08" db="UniProtKB">
        <authorList>
            <consortium name="RefSeq"/>
        </authorList>
    </citation>
    <scope>IDENTIFICATION</scope>
    <source>
        <tissue evidence="13">Testes</tissue>
    </source>
</reference>
<evidence type="ECO:0000256" key="8">
    <source>
        <dbReference type="ARBA" id="ARBA00023136"/>
    </source>
</evidence>
<keyword evidence="7 11" id="KW-1133">Transmembrane helix</keyword>
<comment type="similarity">
    <text evidence="10">Belongs to the glycosyltransferase 14 family.</text>
</comment>
<dbReference type="Proteomes" id="UP000694865">
    <property type="component" value="Unplaced"/>
</dbReference>
<evidence type="ECO:0000313" key="12">
    <source>
        <dbReference type="Proteomes" id="UP000694865"/>
    </source>
</evidence>
<dbReference type="Pfam" id="PF02485">
    <property type="entry name" value="Branch"/>
    <property type="match status" value="1"/>
</dbReference>